<proteinExistence type="predicted"/>
<dbReference type="EMBL" id="MG373770">
    <property type="protein sequence ID" value="AVH79532.1"/>
    <property type="molecule type" value="Genomic_DNA"/>
</dbReference>
<dbReference type="AlphaFoldDB" id="A0A2P0ZGE2"/>
<accession>A0A2P0ZGE2</accession>
<protein>
    <submittedName>
        <fullName evidence="2">Uncharacterized protein</fullName>
    </submittedName>
</protein>
<feature type="transmembrane region" description="Helical" evidence="1">
    <location>
        <begin position="43"/>
        <end position="64"/>
    </location>
</feature>
<sequence>MATIAIRDLNPTGYSLFDGSESYLAELSSDDELDIYGGKLSSALGFSVGTVIGVTIVASLVYLLS</sequence>
<reference evidence="2" key="1">
    <citation type="journal article" date="2018" name="Science">
        <title>Natural noncanonical protein splicing yields products with diverse ?-amino acid residues.</title>
        <authorList>
            <person name="Morinaka B.I."/>
            <person name="Lakis E."/>
            <person name="Verest M."/>
            <person name="Helf M.J."/>
            <person name="Scalvenzi T."/>
            <person name="Vagstad A.L."/>
            <person name="Sims J."/>
            <person name="Sunagawa S."/>
            <person name="Gugger M."/>
            <person name="Piel J."/>
        </authorList>
    </citation>
    <scope>NUCLEOTIDE SEQUENCE</scope>
    <source>
        <strain evidence="2">PCC 9413</strain>
    </source>
</reference>
<evidence type="ECO:0000313" key="2">
    <source>
        <dbReference type="EMBL" id="AVH79532.1"/>
    </source>
</evidence>
<organism evidence="2">
    <name type="scientific">Synechocystis sp. PCC 9413</name>
    <dbReference type="NCBI Taxonomy" id="77760"/>
    <lineage>
        <taxon>Bacteria</taxon>
        <taxon>Bacillati</taxon>
        <taxon>Cyanobacteriota</taxon>
        <taxon>Cyanophyceae</taxon>
        <taxon>Synechococcales</taxon>
        <taxon>Merismopediaceae</taxon>
        <taxon>Synechocystis</taxon>
    </lineage>
</organism>
<keyword evidence="1" id="KW-0472">Membrane</keyword>
<keyword evidence="1" id="KW-0812">Transmembrane</keyword>
<keyword evidence="1" id="KW-1133">Transmembrane helix</keyword>
<evidence type="ECO:0000256" key="1">
    <source>
        <dbReference type="SAM" id="Phobius"/>
    </source>
</evidence>
<name>A0A2P0ZGE2_9SYNC</name>